<gene>
    <name evidence="13" type="ORF">EV679_1651</name>
</gene>
<dbReference type="SUPFAM" id="SSF51735">
    <property type="entry name" value="NAD(P)-binding Rossmann-fold domains"/>
    <property type="match status" value="1"/>
</dbReference>
<evidence type="ECO:0000256" key="4">
    <source>
        <dbReference type="ARBA" id="ARBA00019465"/>
    </source>
</evidence>
<reference evidence="13 14" key="1">
    <citation type="submission" date="2019-02" db="EMBL/GenBank/DDBJ databases">
        <title>Genomic Encyclopedia of Type Strains, Phase IV (KMG-IV): sequencing the most valuable type-strain genomes for metagenomic binning, comparative biology and taxonomic classification.</title>
        <authorList>
            <person name="Goeker M."/>
        </authorList>
    </citation>
    <scope>NUCLEOTIDE SEQUENCE [LARGE SCALE GENOMIC DNA]</scope>
    <source>
        <strain evidence="13 14">DSM 16618</strain>
    </source>
</reference>
<comment type="pathway">
    <text evidence="1 10">Cofactor biosynthesis; (R)-pantothenate biosynthesis; (R)-pantoate from 3-methyl-2-oxobutanoate: step 2/2.</text>
</comment>
<dbReference type="PANTHER" id="PTHR21708:SF26">
    <property type="entry name" value="2-DEHYDROPANTOATE 2-REDUCTASE"/>
    <property type="match status" value="1"/>
</dbReference>
<dbReference type="InterPro" id="IPR013752">
    <property type="entry name" value="KPA_reductase"/>
</dbReference>
<dbReference type="InterPro" id="IPR051402">
    <property type="entry name" value="KPR-Related"/>
</dbReference>
<dbReference type="UniPathway" id="UPA00028">
    <property type="reaction ID" value="UER00004"/>
</dbReference>
<keyword evidence="6 10" id="KW-0521">NADP</keyword>
<comment type="function">
    <text evidence="10">Catalyzes the NADPH-dependent reduction of ketopantoate into pantoic acid.</text>
</comment>
<feature type="domain" description="Ketopantoate reductase N-terminal" evidence="11">
    <location>
        <begin position="38"/>
        <end position="181"/>
    </location>
</feature>
<organism evidence="13 14">
    <name type="scientific">Kerstersia gyiorum</name>
    <dbReference type="NCBI Taxonomy" id="206506"/>
    <lineage>
        <taxon>Bacteria</taxon>
        <taxon>Pseudomonadati</taxon>
        <taxon>Pseudomonadota</taxon>
        <taxon>Betaproteobacteria</taxon>
        <taxon>Burkholderiales</taxon>
        <taxon>Alcaligenaceae</taxon>
        <taxon>Kerstersia</taxon>
    </lineage>
</organism>
<dbReference type="InterPro" id="IPR008927">
    <property type="entry name" value="6-PGluconate_DH-like_C_sf"/>
</dbReference>
<evidence type="ECO:0000256" key="6">
    <source>
        <dbReference type="ARBA" id="ARBA00022857"/>
    </source>
</evidence>
<accession>A0A4Q7MPS7</accession>
<evidence type="ECO:0000256" key="3">
    <source>
        <dbReference type="ARBA" id="ARBA00013014"/>
    </source>
</evidence>
<evidence type="ECO:0000256" key="5">
    <source>
        <dbReference type="ARBA" id="ARBA00022655"/>
    </source>
</evidence>
<dbReference type="Pfam" id="PF08546">
    <property type="entry name" value="ApbA_C"/>
    <property type="match status" value="1"/>
</dbReference>
<keyword evidence="7 10" id="KW-0560">Oxidoreductase</keyword>
<dbReference type="FunFam" id="1.10.1040.10:FF:000017">
    <property type="entry name" value="2-dehydropantoate 2-reductase"/>
    <property type="match status" value="1"/>
</dbReference>
<evidence type="ECO:0000256" key="2">
    <source>
        <dbReference type="ARBA" id="ARBA00007870"/>
    </source>
</evidence>
<dbReference type="PANTHER" id="PTHR21708">
    <property type="entry name" value="PROBABLE 2-DEHYDROPANTOATE 2-REDUCTASE"/>
    <property type="match status" value="1"/>
</dbReference>
<dbReference type="EMBL" id="SGWZ01000002">
    <property type="protein sequence ID" value="RZS70250.1"/>
    <property type="molecule type" value="Genomic_DNA"/>
</dbReference>
<evidence type="ECO:0000313" key="14">
    <source>
        <dbReference type="Proteomes" id="UP000292039"/>
    </source>
</evidence>
<dbReference type="InterPro" id="IPR013332">
    <property type="entry name" value="KPR_N"/>
</dbReference>
<keyword evidence="5 10" id="KW-0566">Pantothenate biosynthesis</keyword>
<dbReference type="InterPro" id="IPR013328">
    <property type="entry name" value="6PGD_dom2"/>
</dbReference>
<dbReference type="GO" id="GO:0005737">
    <property type="term" value="C:cytoplasm"/>
    <property type="evidence" value="ECO:0007669"/>
    <property type="project" value="TreeGrafter"/>
</dbReference>
<dbReference type="EC" id="1.1.1.169" evidence="3 10"/>
<feature type="domain" description="Ketopantoate reductase C-terminal" evidence="12">
    <location>
        <begin position="208"/>
        <end position="332"/>
    </location>
</feature>
<dbReference type="Proteomes" id="UP000292039">
    <property type="component" value="Unassembled WGS sequence"/>
</dbReference>
<protein>
    <recommendedName>
        <fullName evidence="4 10">2-dehydropantoate 2-reductase</fullName>
        <ecNumber evidence="3 10">1.1.1.169</ecNumber>
    </recommendedName>
    <alternativeName>
        <fullName evidence="8 10">Ketopantoate reductase</fullName>
    </alternativeName>
</protein>
<dbReference type="Gene3D" id="1.10.1040.10">
    <property type="entry name" value="N-(1-d-carboxylethyl)-l-norvaline Dehydrogenase, domain 2"/>
    <property type="match status" value="1"/>
</dbReference>
<evidence type="ECO:0000256" key="7">
    <source>
        <dbReference type="ARBA" id="ARBA00023002"/>
    </source>
</evidence>
<proteinExistence type="inferred from homology"/>
<dbReference type="SUPFAM" id="SSF48179">
    <property type="entry name" value="6-phosphogluconate dehydrogenase C-terminal domain-like"/>
    <property type="match status" value="1"/>
</dbReference>
<name>A0A4Q7MPS7_9BURK</name>
<evidence type="ECO:0000313" key="13">
    <source>
        <dbReference type="EMBL" id="RZS70250.1"/>
    </source>
</evidence>
<dbReference type="NCBIfam" id="TIGR00745">
    <property type="entry name" value="apbA_panE"/>
    <property type="match status" value="1"/>
</dbReference>
<evidence type="ECO:0000256" key="10">
    <source>
        <dbReference type="RuleBase" id="RU362068"/>
    </source>
</evidence>
<dbReference type="InterPro" id="IPR003710">
    <property type="entry name" value="ApbA"/>
</dbReference>
<dbReference type="Pfam" id="PF02558">
    <property type="entry name" value="ApbA"/>
    <property type="match status" value="1"/>
</dbReference>
<comment type="caution">
    <text evidence="13">The sequence shown here is derived from an EMBL/GenBank/DDBJ whole genome shotgun (WGS) entry which is preliminary data.</text>
</comment>
<comment type="catalytic activity">
    <reaction evidence="9 10">
        <text>(R)-pantoate + NADP(+) = 2-dehydropantoate + NADPH + H(+)</text>
        <dbReference type="Rhea" id="RHEA:16233"/>
        <dbReference type="ChEBI" id="CHEBI:11561"/>
        <dbReference type="ChEBI" id="CHEBI:15378"/>
        <dbReference type="ChEBI" id="CHEBI:15980"/>
        <dbReference type="ChEBI" id="CHEBI:57783"/>
        <dbReference type="ChEBI" id="CHEBI:58349"/>
        <dbReference type="EC" id="1.1.1.169"/>
    </reaction>
</comment>
<dbReference type="Gene3D" id="3.40.50.720">
    <property type="entry name" value="NAD(P)-binding Rossmann-like Domain"/>
    <property type="match status" value="1"/>
</dbReference>
<dbReference type="GO" id="GO:0008677">
    <property type="term" value="F:2-dehydropantoate 2-reductase activity"/>
    <property type="evidence" value="ECO:0007669"/>
    <property type="project" value="UniProtKB-EC"/>
</dbReference>
<sequence>MRSFFHSFHSFLATQPSERRPIPFLMTHSATPYRIQRVYFIGLGAIGLKYAARLHDLDPSLVAVIASAARIAALRATPPTVNGKRYDFKFVEPGQAAPPADLIFVAVKAGQLPQAIDDLRGFVGPDTCVVSLMNGISSEEQIGAAIGPEHVLYANVYMDAVRSGNAVTYHDIGRIVFGEKDNSIRCARVDAIEALFQRAGIPCVVPADMMRAHWAKFMLNAGINQASAVLRAPYGTFQVNPHARALMIAAAEEVVTLSRHAGIGLGPEDIQNFVRIMDSLTPTAKTSMLQDIEAGRPTEVDLFAGTIIELGQRYGVATPVNQTLYQIIKAMEA</sequence>
<dbReference type="AlphaFoldDB" id="A0A4Q7MPS7"/>
<evidence type="ECO:0000259" key="11">
    <source>
        <dbReference type="Pfam" id="PF02558"/>
    </source>
</evidence>
<evidence type="ECO:0000256" key="1">
    <source>
        <dbReference type="ARBA" id="ARBA00004994"/>
    </source>
</evidence>
<dbReference type="GO" id="GO:0015940">
    <property type="term" value="P:pantothenate biosynthetic process"/>
    <property type="evidence" value="ECO:0007669"/>
    <property type="project" value="UniProtKB-UniPathway"/>
</dbReference>
<evidence type="ECO:0000256" key="8">
    <source>
        <dbReference type="ARBA" id="ARBA00032024"/>
    </source>
</evidence>
<evidence type="ECO:0000259" key="12">
    <source>
        <dbReference type="Pfam" id="PF08546"/>
    </source>
</evidence>
<evidence type="ECO:0000256" key="9">
    <source>
        <dbReference type="ARBA" id="ARBA00048793"/>
    </source>
</evidence>
<dbReference type="InterPro" id="IPR036291">
    <property type="entry name" value="NAD(P)-bd_dom_sf"/>
</dbReference>
<comment type="similarity">
    <text evidence="2 10">Belongs to the ketopantoate reductase family.</text>
</comment>